<name>A0ABT6BE88_9GAMM</name>
<sequence>MSQPFFVRIGCMPFKHSVRGHGRTNEIDSPSRVPTDVIHKRPWVSGVRIVMDAGSANAFSVSADAPATCCTAGSQARSAAAHSTMPESAPSILGAIMETPESIDVRRDRLAGGLQGLLIGDALGVPYEFHEPLDVPRLEQIDIDPPKDFPRSHQGVPPGTWSDDGAQALCLLQSLLARGTLDLGDFSRRLVNWADWGHLAVDGHVFDIGLQTARAIERLRAGVPPGHAGGREAFDNGNGSLMRVLPLALWHTGDDVSLVAMAAQQSLPTHAHPRAAVACAFLCLWARAELAAKDGGWAWAEATLRQHGPDVGLPAEDIEIVLDRSWATRVQGSGYVVDTLWSARQALDRATGYADAVRYAVSFGHDTDTTAAVAGGIAGIRYGLHGIPSYWRERLRGKELFAELQGALIRHACACDGDGDGEPAHPGNP</sequence>
<evidence type="ECO:0000256" key="1">
    <source>
        <dbReference type="ARBA" id="ARBA00010702"/>
    </source>
</evidence>
<dbReference type="PANTHER" id="PTHR16222">
    <property type="entry name" value="ADP-RIBOSYLGLYCOHYDROLASE"/>
    <property type="match status" value="1"/>
</dbReference>
<keyword evidence="2" id="KW-0378">Hydrolase</keyword>
<dbReference type="InterPro" id="IPR005502">
    <property type="entry name" value="Ribosyl_crysJ1"/>
</dbReference>
<dbReference type="EMBL" id="JARJJS010000004">
    <property type="protein sequence ID" value="MDF4026309.1"/>
    <property type="molecule type" value="Genomic_DNA"/>
</dbReference>
<dbReference type="Proteomes" id="UP001528850">
    <property type="component" value="Unassembled WGS sequence"/>
</dbReference>
<dbReference type="PANTHER" id="PTHR16222:SF24">
    <property type="entry name" value="ADP-RIBOSYLHYDROLASE ARH3"/>
    <property type="match status" value="1"/>
</dbReference>
<dbReference type="SUPFAM" id="SSF101478">
    <property type="entry name" value="ADP-ribosylglycohydrolase"/>
    <property type="match status" value="1"/>
</dbReference>
<dbReference type="InterPro" id="IPR050792">
    <property type="entry name" value="ADP-ribosylglycohydrolase"/>
</dbReference>
<reference evidence="3 4" key="1">
    <citation type="journal article" date="2024" name="Curr. Microbiol.">
        <title>Luteibacter sahnii sp. nov., A Novel Yellow-Colored Xanthomonadin Pigment Producing Probiotic Bacterium from Healthy Rice Seed Microbiome.</title>
        <authorList>
            <person name="Jaiswal G."/>
            <person name="Rana R."/>
            <person name="Nayak P.K."/>
            <person name="Chouhan R."/>
            <person name="Gandhi S.G."/>
            <person name="Patel H.K."/>
            <person name="Patil P.B."/>
        </authorList>
    </citation>
    <scope>NUCLEOTIDE SEQUENCE [LARGE SCALE GENOMIC DNA]</scope>
    <source>
        <strain evidence="3 4">PPL201</strain>
    </source>
</reference>
<gene>
    <name evidence="3" type="ORF">P3W24_15150</name>
</gene>
<dbReference type="Gene3D" id="1.10.4080.10">
    <property type="entry name" value="ADP-ribosylation/Crystallin J1"/>
    <property type="match status" value="1"/>
</dbReference>
<comment type="caution">
    <text evidence="3">The sequence shown here is derived from an EMBL/GenBank/DDBJ whole genome shotgun (WGS) entry which is preliminary data.</text>
</comment>
<protein>
    <submittedName>
        <fullName evidence="3">ADP-ribosylglycohydrolase family protein</fullName>
    </submittedName>
</protein>
<dbReference type="Pfam" id="PF03747">
    <property type="entry name" value="ADP_ribosyl_GH"/>
    <property type="match status" value="1"/>
</dbReference>
<proteinExistence type="inferred from homology"/>
<dbReference type="InterPro" id="IPR036705">
    <property type="entry name" value="Ribosyl_crysJ1_sf"/>
</dbReference>
<accession>A0ABT6BE88</accession>
<evidence type="ECO:0000313" key="3">
    <source>
        <dbReference type="EMBL" id="MDF4026309.1"/>
    </source>
</evidence>
<comment type="similarity">
    <text evidence="1">Belongs to the ADP-ribosylglycohydrolase family.</text>
</comment>
<organism evidence="3 4">
    <name type="scientific">Luteibacter sahnii</name>
    <dbReference type="NCBI Taxonomy" id="3021977"/>
    <lineage>
        <taxon>Bacteria</taxon>
        <taxon>Pseudomonadati</taxon>
        <taxon>Pseudomonadota</taxon>
        <taxon>Gammaproteobacteria</taxon>
        <taxon>Lysobacterales</taxon>
        <taxon>Rhodanobacteraceae</taxon>
        <taxon>Luteibacter</taxon>
    </lineage>
</organism>
<keyword evidence="4" id="KW-1185">Reference proteome</keyword>
<evidence type="ECO:0000256" key="2">
    <source>
        <dbReference type="ARBA" id="ARBA00022801"/>
    </source>
</evidence>
<evidence type="ECO:0000313" key="4">
    <source>
        <dbReference type="Proteomes" id="UP001528850"/>
    </source>
</evidence>